<feature type="domain" description="DUF4503" evidence="1">
    <location>
        <begin position="750"/>
        <end position="1115"/>
    </location>
</feature>
<dbReference type="Pfam" id="PF14951">
    <property type="entry name" value="DUF4503"/>
    <property type="match status" value="1"/>
</dbReference>
<sequence>MSMDNRTTMWHNRATILAEFTSQPSRESSGEDLTIEWSSSDEEVIQSIHHPSSAYETGVCSSMNYQQSEKYENSIENFSDQRLFSGDEEGQVSLQKPDDGKTLLSTSCNEEKKHNCQGLQSSLPSFKHHDLIKMENEMDIRKSESLLPISGRCDGALSCTDAQMHKCKIMNVLEPQSPVLGSGRILARSCSPILRGRKVQMKTSFDVLKKKLTFSNAVSVKRRINNDDVSVNVKFSAAATGRTGDFNDVHDIKPDKCIIHPSSVQNRLTQSPEKINYSLVTPRDCRREHTPSDFLEEVIQLDSHGSQDNSKTLDVNLNPLLRSDLSLSEEHLGLDIGEYTYESISVTLEGADDHLDHNTKATAILHENPINDINIPEENESSASATGLLVLDSNTRSGFDWVKHLQTPQKLLSDENVDGMESTKKKLLKDGQAQHLKHMLMSWRSCITLWSHKFSLTTLCGMSPRQSSPLPSKIQHHGISINDAVKLESQEEKGEVKSMCSPSVKNLQDLMADNTASSPDTHWSSSYKVSPKYLDLRLIDVGGQLPSNAALCEATGSNVEEFQMPLEIKNDNVEAAETRKTKKFLVFFALDEHSITGLYKFNTVRIYATWQNLSVSAHDIPTLFTSYFKFNCKEETSPLPVDHRRTVLHTWTCSDKLTSTSLCEPCAFPWVSSAQAGNTLYAAHSGLTTIKDMPESPPQNGKASAGTILEALEKCGGISAVPVSITIRIQRTVIQREPSGSAKFWELIGQDAAGQFCIVKIPNWPLAHQLMEALNDAAKSHSTHTFTYLMMTHRLTNTQNPGLFSLITSLHNSYQRSVLGNLLLQPFLQDLASCPPQTHCYVFTVSLGVTKLLNNGEQISFPINLPQLSLQESLQMSHAGQRCNLTVYVLYKTSSNLHIMSHASHQEESSLFATGKEARETKLQETLLISRVILMGVTLPLRWPESGPVMLSVVLKDAVVWHGSLAADKYSFIEVQEKGKAMIDNAVLNQALSPLSDVTQEDSLTLVSGTIIKAEEENAFIHFICGNCKSDKIQEAADGHIDCISCGHKSVLHSQGYFLEVWLDCGPDLQQTYVKVKLYQKTIKKLLLACCGPQEEKYSATCLLGHHIGPMACVLLQLQRPHHCSNWTCILAELPY</sequence>
<dbReference type="AlphaFoldDB" id="A0A0P4VRV9"/>
<dbReference type="EMBL" id="GDRN01102755">
    <property type="protein sequence ID" value="JAI58187.1"/>
    <property type="molecule type" value="Transcribed_RNA"/>
</dbReference>
<dbReference type="InterPro" id="IPR053054">
    <property type="entry name" value="DNA_repair-scaffolding"/>
</dbReference>
<dbReference type="GO" id="GO:0000724">
    <property type="term" value="P:double-strand break repair via homologous recombination"/>
    <property type="evidence" value="ECO:0007669"/>
    <property type="project" value="TreeGrafter"/>
</dbReference>
<name>A0A0P4VRV9_SCYOL</name>
<evidence type="ECO:0000259" key="1">
    <source>
        <dbReference type="Pfam" id="PF14951"/>
    </source>
</evidence>
<dbReference type="PANTHER" id="PTHR34347">
    <property type="entry name" value="DNA REPAIR-SCAFFOLDING PROTEIN SPIDR"/>
    <property type="match status" value="1"/>
</dbReference>
<reference evidence="2" key="1">
    <citation type="submission" date="2015-09" db="EMBL/GenBank/DDBJ databases">
        <title>Scylla olivacea transcriptome.</title>
        <authorList>
            <person name="Ikhwanuddin M."/>
        </authorList>
    </citation>
    <scope>NUCLEOTIDE SEQUENCE</scope>
</reference>
<organism evidence="2">
    <name type="scientific">Scylla olivacea</name>
    <name type="common">Orange mud crab</name>
    <name type="synonym">Cancer olivacea</name>
    <dbReference type="NCBI Taxonomy" id="85551"/>
    <lineage>
        <taxon>Eukaryota</taxon>
        <taxon>Metazoa</taxon>
        <taxon>Ecdysozoa</taxon>
        <taxon>Arthropoda</taxon>
        <taxon>Crustacea</taxon>
        <taxon>Multicrustacea</taxon>
        <taxon>Malacostraca</taxon>
        <taxon>Eumalacostraca</taxon>
        <taxon>Eucarida</taxon>
        <taxon>Decapoda</taxon>
        <taxon>Pleocyemata</taxon>
        <taxon>Brachyura</taxon>
        <taxon>Eubrachyura</taxon>
        <taxon>Portunoidea</taxon>
        <taxon>Portunidae</taxon>
        <taxon>Portuninae</taxon>
        <taxon>Scylla</taxon>
    </lineage>
</organism>
<dbReference type="InterPro" id="IPR028032">
    <property type="entry name" value="DUF4503"/>
</dbReference>
<evidence type="ECO:0000313" key="2">
    <source>
        <dbReference type="EMBL" id="JAI58187.1"/>
    </source>
</evidence>
<dbReference type="GO" id="GO:0070202">
    <property type="term" value="P:regulation of establishment of protein localization to chromosome"/>
    <property type="evidence" value="ECO:0007669"/>
    <property type="project" value="TreeGrafter"/>
</dbReference>
<accession>A0A0P4VRV9</accession>
<protein>
    <recommendedName>
        <fullName evidence="1">DUF4503 domain-containing protein</fullName>
    </recommendedName>
</protein>
<dbReference type="PANTHER" id="PTHR34347:SF1">
    <property type="entry name" value="DNA REPAIR-SCAFFOLDING PROTEIN"/>
    <property type="match status" value="1"/>
</dbReference>
<dbReference type="GO" id="GO:0000228">
    <property type="term" value="C:nuclear chromosome"/>
    <property type="evidence" value="ECO:0007669"/>
    <property type="project" value="TreeGrafter"/>
</dbReference>
<proteinExistence type="predicted"/>
<dbReference type="GO" id="GO:0005654">
    <property type="term" value="C:nucleoplasm"/>
    <property type="evidence" value="ECO:0007669"/>
    <property type="project" value="TreeGrafter"/>
</dbReference>